<evidence type="ECO:0000256" key="4">
    <source>
        <dbReference type="ARBA" id="ARBA00023136"/>
    </source>
</evidence>
<protein>
    <submittedName>
        <fullName evidence="7">NnrU family protein</fullName>
    </submittedName>
</protein>
<accession>A0A2A5AX57</accession>
<dbReference type="AlphaFoldDB" id="A0A2A5AX57"/>
<evidence type="ECO:0000256" key="1">
    <source>
        <dbReference type="ARBA" id="ARBA00004141"/>
    </source>
</evidence>
<feature type="transmembrane region" description="Helical" evidence="5">
    <location>
        <begin position="12"/>
        <end position="31"/>
    </location>
</feature>
<comment type="subcellular location">
    <subcellularLocation>
        <location evidence="1">Membrane</location>
        <topology evidence="1">Multi-pass membrane protein</topology>
    </subcellularLocation>
</comment>
<feature type="transmembrane region" description="Helical" evidence="5">
    <location>
        <begin position="82"/>
        <end position="100"/>
    </location>
</feature>
<gene>
    <name evidence="7" type="ORF">COA96_10960</name>
</gene>
<feature type="transmembrane region" description="Helical" evidence="5">
    <location>
        <begin position="52"/>
        <end position="70"/>
    </location>
</feature>
<dbReference type="GO" id="GO:0016020">
    <property type="term" value="C:membrane"/>
    <property type="evidence" value="ECO:0007669"/>
    <property type="project" value="UniProtKB-SubCell"/>
</dbReference>
<feature type="transmembrane region" description="Helical" evidence="5">
    <location>
        <begin position="136"/>
        <end position="157"/>
    </location>
</feature>
<evidence type="ECO:0000256" key="3">
    <source>
        <dbReference type="ARBA" id="ARBA00022989"/>
    </source>
</evidence>
<evidence type="ECO:0000313" key="7">
    <source>
        <dbReference type="EMBL" id="PCJ23887.1"/>
    </source>
</evidence>
<reference evidence="8" key="1">
    <citation type="submission" date="2017-08" db="EMBL/GenBank/DDBJ databases">
        <title>A dynamic microbial community with high functional redundancy inhabits the cold, oxic subseafloor aquifer.</title>
        <authorList>
            <person name="Tully B.J."/>
            <person name="Wheat C.G."/>
            <person name="Glazer B.T."/>
            <person name="Huber J.A."/>
        </authorList>
    </citation>
    <scope>NUCLEOTIDE SEQUENCE [LARGE SCALE GENOMIC DNA]</scope>
</reference>
<feature type="transmembrane region" description="Helical" evidence="5">
    <location>
        <begin position="169"/>
        <end position="189"/>
    </location>
</feature>
<dbReference type="Proteomes" id="UP000218327">
    <property type="component" value="Unassembled WGS sequence"/>
</dbReference>
<keyword evidence="4 5" id="KW-0472">Membrane</keyword>
<proteinExistence type="predicted"/>
<evidence type="ECO:0000256" key="5">
    <source>
        <dbReference type="SAM" id="Phobius"/>
    </source>
</evidence>
<keyword evidence="3 5" id="KW-1133">Transmembrane helix</keyword>
<dbReference type="InterPro" id="IPR009915">
    <property type="entry name" value="NnrU_dom"/>
</dbReference>
<name>A0A2A5AX57_9GAMM</name>
<evidence type="ECO:0000256" key="2">
    <source>
        <dbReference type="ARBA" id="ARBA00022692"/>
    </source>
</evidence>
<dbReference type="EMBL" id="NVVJ01000033">
    <property type="protein sequence ID" value="PCJ23887.1"/>
    <property type="molecule type" value="Genomic_DNA"/>
</dbReference>
<feature type="domain" description="NnrU" evidence="6">
    <location>
        <begin position="17"/>
        <end position="195"/>
    </location>
</feature>
<sequence>MVGYPHSTSTGTAQVIILISGLVLFFAPHLLRELGLRQSVINALPSEGAYKGIYSVVSLTGLVLIIWGKSSSPFTMIWQPMYELRFISHMMMIPALILLAAGNMPMSFIRKFLRNPMLLGVLFWSLSHLWSNGDLASILLFGSFALWSAIKFTMLGLASDTASKPASVFWDTIALVGGLTMYALISIYHGHLFGVGLNLA</sequence>
<comment type="caution">
    <text evidence="7">The sequence shown here is derived from an EMBL/GenBank/DDBJ whole genome shotgun (WGS) entry which is preliminary data.</text>
</comment>
<evidence type="ECO:0000313" key="8">
    <source>
        <dbReference type="Proteomes" id="UP000218327"/>
    </source>
</evidence>
<organism evidence="7 8">
    <name type="scientific">SAR86 cluster bacterium</name>
    <dbReference type="NCBI Taxonomy" id="2030880"/>
    <lineage>
        <taxon>Bacteria</taxon>
        <taxon>Pseudomonadati</taxon>
        <taxon>Pseudomonadota</taxon>
        <taxon>Gammaproteobacteria</taxon>
        <taxon>SAR86 cluster</taxon>
    </lineage>
</organism>
<dbReference type="Pfam" id="PF07298">
    <property type="entry name" value="NnrU"/>
    <property type="match status" value="1"/>
</dbReference>
<keyword evidence="2 5" id="KW-0812">Transmembrane</keyword>
<evidence type="ECO:0000259" key="6">
    <source>
        <dbReference type="Pfam" id="PF07298"/>
    </source>
</evidence>